<proteinExistence type="predicted"/>
<accession>C1F9Y1</accession>
<protein>
    <submittedName>
        <fullName evidence="1">Uncharacterized protein</fullName>
    </submittedName>
</protein>
<keyword evidence="2" id="KW-1185">Reference proteome</keyword>
<dbReference type="Proteomes" id="UP000002207">
    <property type="component" value="Chromosome"/>
</dbReference>
<dbReference type="EMBL" id="CP001472">
    <property type="protein sequence ID" value="ACO32125.1"/>
    <property type="molecule type" value="Genomic_DNA"/>
</dbReference>
<evidence type="ECO:0000313" key="2">
    <source>
        <dbReference type="Proteomes" id="UP000002207"/>
    </source>
</evidence>
<evidence type="ECO:0000313" key="1">
    <source>
        <dbReference type="EMBL" id="ACO32125.1"/>
    </source>
</evidence>
<organism evidence="1 2">
    <name type="scientific">Acidobacterium capsulatum (strain ATCC 51196 / DSM 11244 / BCRC 80197 / JCM 7670 / NBRC 15755 / NCIMB 13165 / 161)</name>
    <dbReference type="NCBI Taxonomy" id="240015"/>
    <lineage>
        <taxon>Bacteria</taxon>
        <taxon>Pseudomonadati</taxon>
        <taxon>Acidobacteriota</taxon>
        <taxon>Terriglobia</taxon>
        <taxon>Terriglobales</taxon>
        <taxon>Acidobacteriaceae</taxon>
        <taxon>Acidobacterium</taxon>
    </lineage>
</organism>
<dbReference type="KEGG" id="aca:ACP_0357"/>
<dbReference type="AlphaFoldDB" id="C1F9Y1"/>
<dbReference type="HOGENOM" id="CLU_2115668_0_0_0"/>
<gene>
    <name evidence="1" type="ordered locus">ACP_0357</name>
</gene>
<reference evidence="1 2" key="1">
    <citation type="journal article" date="2009" name="Appl. Environ. Microbiol.">
        <title>Three genomes from the phylum Acidobacteria provide insight into the lifestyles of these microorganisms in soils.</title>
        <authorList>
            <person name="Ward N.L."/>
            <person name="Challacombe J.F."/>
            <person name="Janssen P.H."/>
            <person name="Henrissat B."/>
            <person name="Coutinho P.M."/>
            <person name="Wu M."/>
            <person name="Xie G."/>
            <person name="Haft D.H."/>
            <person name="Sait M."/>
            <person name="Badger J."/>
            <person name="Barabote R.D."/>
            <person name="Bradley B."/>
            <person name="Brettin T.S."/>
            <person name="Brinkac L.M."/>
            <person name="Bruce D."/>
            <person name="Creasy T."/>
            <person name="Daugherty S.C."/>
            <person name="Davidsen T.M."/>
            <person name="DeBoy R.T."/>
            <person name="Detter J.C."/>
            <person name="Dodson R.J."/>
            <person name="Durkin A.S."/>
            <person name="Ganapathy A."/>
            <person name="Gwinn-Giglio M."/>
            <person name="Han C.S."/>
            <person name="Khouri H."/>
            <person name="Kiss H."/>
            <person name="Kothari S.P."/>
            <person name="Madupu R."/>
            <person name="Nelson K.E."/>
            <person name="Nelson W.C."/>
            <person name="Paulsen I."/>
            <person name="Penn K."/>
            <person name="Ren Q."/>
            <person name="Rosovitz M.J."/>
            <person name="Selengut J.D."/>
            <person name="Shrivastava S."/>
            <person name="Sullivan S.A."/>
            <person name="Tapia R."/>
            <person name="Thompson L.S."/>
            <person name="Watkins K.L."/>
            <person name="Yang Q."/>
            <person name="Yu C."/>
            <person name="Zafar N."/>
            <person name="Zhou L."/>
            <person name="Kuske C.R."/>
        </authorList>
    </citation>
    <scope>NUCLEOTIDE SEQUENCE [LARGE SCALE GENOMIC DNA]</scope>
    <source>
        <strain evidence="2">ATCC 51196 / DSM 11244 / BCRC 80197 / JCM 7670 / NBRC 15755 / NCIMB 13165 / 161</strain>
    </source>
</reference>
<dbReference type="InParanoid" id="C1F9Y1"/>
<sequence>MLRAARRRAGNPSGRLQKLFSDARPVPGFEQSLARQMCFHAGDRIPIALFQTNVLAVNQRRAGALARPLHHLKRHPVQGHHIMRIYRNADHTLDRGLAAPVKGILPGQLARRGQ</sequence>
<name>C1F9Y1_ACIC5</name>